<reference evidence="2" key="1">
    <citation type="submission" date="2022-10" db="EMBL/GenBank/DDBJ databases">
        <title>Comparative genomic analysis of Cohnella hashimotonis sp. nov., isolated from the International Space Station.</title>
        <authorList>
            <person name="Simpson A."/>
            <person name="Venkateswaran K."/>
        </authorList>
    </citation>
    <scope>NUCLEOTIDE SEQUENCE</scope>
    <source>
        <strain evidence="2">DSM 28161</strain>
    </source>
</reference>
<keyword evidence="1" id="KW-0472">Membrane</keyword>
<proteinExistence type="predicted"/>
<keyword evidence="1" id="KW-1133">Transmembrane helix</keyword>
<name>A0A9X4KWP3_9BACL</name>
<keyword evidence="3" id="KW-1185">Reference proteome</keyword>
<comment type="caution">
    <text evidence="2">The sequence shown here is derived from an EMBL/GenBank/DDBJ whole genome shotgun (WGS) entry which is preliminary data.</text>
</comment>
<feature type="transmembrane region" description="Helical" evidence="1">
    <location>
        <begin position="86"/>
        <end position="105"/>
    </location>
</feature>
<protein>
    <recommendedName>
        <fullName evidence="4">DUF5668 domain-containing protein</fullName>
    </recommendedName>
</protein>
<dbReference type="Proteomes" id="UP001153404">
    <property type="component" value="Unassembled WGS sequence"/>
</dbReference>
<dbReference type="AlphaFoldDB" id="A0A9X4KWP3"/>
<feature type="transmembrane region" description="Helical" evidence="1">
    <location>
        <begin position="33"/>
        <end position="51"/>
    </location>
</feature>
<dbReference type="EMBL" id="JAPDIA010000008">
    <property type="protein sequence ID" value="MDG0812178.1"/>
    <property type="molecule type" value="Genomic_DNA"/>
</dbReference>
<keyword evidence="1" id="KW-0812">Transmembrane</keyword>
<organism evidence="2 3">
    <name type="scientific">Cohnella rhizosphaerae</name>
    <dbReference type="NCBI Taxonomy" id="1457232"/>
    <lineage>
        <taxon>Bacteria</taxon>
        <taxon>Bacillati</taxon>
        <taxon>Bacillota</taxon>
        <taxon>Bacilli</taxon>
        <taxon>Bacillales</taxon>
        <taxon>Paenibacillaceae</taxon>
        <taxon>Cohnella</taxon>
    </lineage>
</organism>
<evidence type="ECO:0008006" key="4">
    <source>
        <dbReference type="Google" id="ProtNLM"/>
    </source>
</evidence>
<feature type="transmembrane region" description="Helical" evidence="1">
    <location>
        <begin position="58"/>
        <end position="80"/>
    </location>
</feature>
<gene>
    <name evidence="2" type="ORF">OMP40_24615</name>
</gene>
<accession>A0A9X4KWP3</accession>
<dbReference type="RefSeq" id="WP_277535337.1">
    <property type="nucleotide sequence ID" value="NZ_JAPDIA010000008.1"/>
</dbReference>
<evidence type="ECO:0000313" key="3">
    <source>
        <dbReference type="Proteomes" id="UP001153404"/>
    </source>
</evidence>
<evidence type="ECO:0000313" key="2">
    <source>
        <dbReference type="EMBL" id="MDG0812178.1"/>
    </source>
</evidence>
<evidence type="ECO:0000256" key="1">
    <source>
        <dbReference type="SAM" id="Phobius"/>
    </source>
</evidence>
<feature type="transmembrane region" description="Helical" evidence="1">
    <location>
        <begin position="7"/>
        <end position="27"/>
    </location>
</feature>
<sequence>MNKQSAAVGIWILAAGLIILLGKLGVFSFIGAIFWPILILIVGILLHVLYFGGILPAVTLVPAGILTGSSLLLMVGNWFGWGSMRYLWPLFLLSIAIGLYEYAVFGIGKDRTVWNAAMGIGALSLLLFAIMLLWTWGIYLLAVALIGFGVWLVMSRRKPRRRRR</sequence>
<feature type="transmembrane region" description="Helical" evidence="1">
    <location>
        <begin position="112"/>
        <end position="130"/>
    </location>
</feature>
<feature type="transmembrane region" description="Helical" evidence="1">
    <location>
        <begin position="136"/>
        <end position="154"/>
    </location>
</feature>